<accession>A0ABP9HXX2</accession>
<reference evidence="3" key="1">
    <citation type="journal article" date="2019" name="Int. J. Syst. Evol. Microbiol.">
        <title>The Global Catalogue of Microorganisms (GCM) 10K type strain sequencing project: providing services to taxonomists for standard genome sequencing and annotation.</title>
        <authorList>
            <consortium name="The Broad Institute Genomics Platform"/>
            <consortium name="The Broad Institute Genome Sequencing Center for Infectious Disease"/>
            <person name="Wu L."/>
            <person name="Ma J."/>
        </authorList>
    </citation>
    <scope>NUCLEOTIDE SEQUENCE [LARGE SCALE GENOMIC DNA]</scope>
    <source>
        <strain evidence="3">JCM 17986</strain>
    </source>
</reference>
<name>A0ABP9HXX2_9ACTN</name>
<evidence type="ECO:0000313" key="2">
    <source>
        <dbReference type="EMBL" id="GAA4981874.1"/>
    </source>
</evidence>
<dbReference type="PROSITE" id="PS51257">
    <property type="entry name" value="PROKAR_LIPOPROTEIN"/>
    <property type="match status" value="1"/>
</dbReference>
<keyword evidence="1" id="KW-1133">Transmembrane helix</keyword>
<organism evidence="2 3">
    <name type="scientific">Yinghuangia aomiensis</name>
    <dbReference type="NCBI Taxonomy" id="676205"/>
    <lineage>
        <taxon>Bacteria</taxon>
        <taxon>Bacillati</taxon>
        <taxon>Actinomycetota</taxon>
        <taxon>Actinomycetes</taxon>
        <taxon>Kitasatosporales</taxon>
        <taxon>Streptomycetaceae</taxon>
        <taxon>Yinghuangia</taxon>
    </lineage>
</organism>
<dbReference type="RefSeq" id="WP_345678776.1">
    <property type="nucleotide sequence ID" value="NZ_BAABHS010000024.1"/>
</dbReference>
<proteinExistence type="predicted"/>
<dbReference type="EMBL" id="BAABHS010000024">
    <property type="protein sequence ID" value="GAA4981874.1"/>
    <property type="molecule type" value="Genomic_DNA"/>
</dbReference>
<evidence type="ECO:0000256" key="1">
    <source>
        <dbReference type="SAM" id="Phobius"/>
    </source>
</evidence>
<protein>
    <submittedName>
        <fullName evidence="2">ABC transporter permease subunit</fullName>
    </submittedName>
</protein>
<comment type="caution">
    <text evidence="2">The sequence shown here is derived from an EMBL/GenBank/DDBJ whole genome shotgun (WGS) entry which is preliminary data.</text>
</comment>
<gene>
    <name evidence="2" type="ORF">GCM10023205_59030</name>
</gene>
<feature type="transmembrane region" description="Helical" evidence="1">
    <location>
        <begin position="107"/>
        <end position="133"/>
    </location>
</feature>
<evidence type="ECO:0000313" key="3">
    <source>
        <dbReference type="Proteomes" id="UP001500466"/>
    </source>
</evidence>
<feature type="transmembrane region" description="Helical" evidence="1">
    <location>
        <begin position="220"/>
        <end position="240"/>
    </location>
</feature>
<sequence length="245" mass="24763">MTGMRATLSSEWFKLWTVRSTWWSLGAAVLLMGGCAAIMGSDFAGDVAEGRDTDGATSMAVTEPAANAAMIAQFGLIAFAMMAVTTEFATGAIRSTFAADPKRGRVLLAKTAAVAGATLPLALVMALLGVAAGDATLGEYGTGGGVGTGVVSIGGYLVLSAVFTVGMAAFVRSAVGTLSVVIVLLLALPMMFTTGVWNFLPGGAGYVLLGRDDPPFSRAVAAGVLAAWALAAQAAGYAAVRRRDV</sequence>
<keyword evidence="3" id="KW-1185">Reference proteome</keyword>
<dbReference type="Proteomes" id="UP001500466">
    <property type="component" value="Unassembled WGS sequence"/>
</dbReference>
<feature type="transmembrane region" description="Helical" evidence="1">
    <location>
        <begin position="153"/>
        <end position="171"/>
    </location>
</feature>
<keyword evidence="1" id="KW-0472">Membrane</keyword>
<feature type="transmembrane region" description="Helical" evidence="1">
    <location>
        <begin position="21"/>
        <end position="45"/>
    </location>
</feature>
<feature type="transmembrane region" description="Helical" evidence="1">
    <location>
        <begin position="178"/>
        <end position="200"/>
    </location>
</feature>
<feature type="transmembrane region" description="Helical" evidence="1">
    <location>
        <begin position="65"/>
        <end position="86"/>
    </location>
</feature>
<keyword evidence="1" id="KW-0812">Transmembrane</keyword>